<protein>
    <recommendedName>
        <fullName evidence="1">Thioredoxin reductase</fullName>
    </recommendedName>
</protein>
<dbReference type="CDD" id="cd00038">
    <property type="entry name" value="CAP_ED"/>
    <property type="match status" value="1"/>
</dbReference>
<dbReference type="Gene3D" id="3.50.50.60">
    <property type="entry name" value="FAD/NAD(P)-binding domain"/>
    <property type="match status" value="2"/>
</dbReference>
<dbReference type="Proteomes" id="UP000609531">
    <property type="component" value="Unassembled WGS sequence"/>
</dbReference>
<feature type="domain" description="Cyclic nucleotide-binding" evidence="4">
    <location>
        <begin position="11"/>
        <end position="134"/>
    </location>
</feature>
<gene>
    <name evidence="5" type="ORF">JCR33_15545</name>
</gene>
<dbReference type="PRINTS" id="PR00368">
    <property type="entry name" value="FADPNR"/>
</dbReference>
<dbReference type="GO" id="GO:0016491">
    <property type="term" value="F:oxidoreductase activity"/>
    <property type="evidence" value="ECO:0007669"/>
    <property type="project" value="UniProtKB-KW"/>
</dbReference>
<sequence>MNTSETRRAQLFPTLSATQLESARRFASGAERSFAPGERVYDIGERNVPAWLVLKGSIIASQQGGTGREAVIVVHGPGQMSGETAQLSGRAGLTSARAGDAGALAVPFDAAHLRALIIGSADVGETIMRAFILRRVALIEAGQAGEAGPVLVGARSDPDLVRLSGFMTRNSHPHTVLATCEPEGRELIRRLGVLERDLPLMICPDGTMLKRPSDQEAAACLGMMPSLEPDRLYDVAVIGAGPAGLATAVYAASEGLSVLVCDERSYGGQAGASARIENYLGFPTGITGQALAGRAFAQATKFGAELAIPLGAIRLECGDETRAFALHLDNGQSATARTVVVASGARYRRPDVANLGEVEGAGVSFWATSIEARLCRGEEVALVGGGNSAGQAVVFLAGSVAKLHLFVRRPLHETMSHYLVERIAALPNVELHVGTEIVGLEGDRVHGLTGAVFVDRRSGAAKHCALRHLFLFIGAEPNTAWLSGKVALDDKGFVVTGSEAGPGRLLLETSRRGIFAVGDVRAGSTKRVAAAVGEGAAAVAQIHGVLA</sequence>
<dbReference type="RefSeq" id="WP_198883016.1">
    <property type="nucleotide sequence ID" value="NZ_JAEKJA010000012.1"/>
</dbReference>
<dbReference type="EMBL" id="JAEKJA010000012">
    <property type="protein sequence ID" value="MBJ3777121.1"/>
    <property type="molecule type" value="Genomic_DNA"/>
</dbReference>
<dbReference type="SUPFAM" id="SSF51206">
    <property type="entry name" value="cAMP-binding domain-like"/>
    <property type="match status" value="1"/>
</dbReference>
<proteinExistence type="predicted"/>
<dbReference type="PRINTS" id="PR00469">
    <property type="entry name" value="PNDRDTASEII"/>
</dbReference>
<dbReference type="SUPFAM" id="SSF51905">
    <property type="entry name" value="FAD/NAD(P)-binding domain"/>
    <property type="match status" value="1"/>
</dbReference>
<keyword evidence="6" id="KW-1185">Reference proteome</keyword>
<accession>A0A934ILF4</accession>
<name>A0A934ILF4_9HYPH</name>
<dbReference type="InterPro" id="IPR018490">
    <property type="entry name" value="cNMP-bd_dom_sf"/>
</dbReference>
<evidence type="ECO:0000313" key="6">
    <source>
        <dbReference type="Proteomes" id="UP000609531"/>
    </source>
</evidence>
<dbReference type="Pfam" id="PF07992">
    <property type="entry name" value="Pyr_redox_2"/>
    <property type="match status" value="1"/>
</dbReference>
<dbReference type="InterPro" id="IPR000595">
    <property type="entry name" value="cNMP-bd_dom"/>
</dbReference>
<evidence type="ECO:0000259" key="4">
    <source>
        <dbReference type="PROSITE" id="PS50042"/>
    </source>
</evidence>
<dbReference type="PANTHER" id="PTHR48105">
    <property type="entry name" value="THIOREDOXIN REDUCTASE 1-RELATED-RELATED"/>
    <property type="match status" value="1"/>
</dbReference>
<reference evidence="5" key="1">
    <citation type="submission" date="2020-12" db="EMBL/GenBank/DDBJ databases">
        <title>Bacterial taxonomy.</title>
        <authorList>
            <person name="Pan X."/>
        </authorList>
    </citation>
    <scope>NUCLEOTIDE SEQUENCE</scope>
    <source>
        <strain evidence="5">B2012</strain>
    </source>
</reference>
<evidence type="ECO:0000313" key="5">
    <source>
        <dbReference type="EMBL" id="MBJ3777121.1"/>
    </source>
</evidence>
<dbReference type="PROSITE" id="PS50042">
    <property type="entry name" value="CNMP_BINDING_3"/>
    <property type="match status" value="1"/>
</dbReference>
<evidence type="ECO:0000256" key="2">
    <source>
        <dbReference type="ARBA" id="ARBA00022630"/>
    </source>
</evidence>
<evidence type="ECO:0000256" key="1">
    <source>
        <dbReference type="ARBA" id="ARBA00018719"/>
    </source>
</evidence>
<keyword evidence="3" id="KW-0560">Oxidoreductase</keyword>
<organism evidence="5 6">
    <name type="scientific">Acuticoccus mangrovi</name>
    <dbReference type="NCBI Taxonomy" id="2796142"/>
    <lineage>
        <taxon>Bacteria</taxon>
        <taxon>Pseudomonadati</taxon>
        <taxon>Pseudomonadota</taxon>
        <taxon>Alphaproteobacteria</taxon>
        <taxon>Hyphomicrobiales</taxon>
        <taxon>Amorphaceae</taxon>
        <taxon>Acuticoccus</taxon>
    </lineage>
</organism>
<comment type="caution">
    <text evidence="5">The sequence shown here is derived from an EMBL/GenBank/DDBJ whole genome shotgun (WGS) entry which is preliminary data.</text>
</comment>
<dbReference type="InterPro" id="IPR023753">
    <property type="entry name" value="FAD/NAD-binding_dom"/>
</dbReference>
<keyword evidence="2" id="KW-0285">Flavoprotein</keyword>
<dbReference type="InterPro" id="IPR036188">
    <property type="entry name" value="FAD/NAD-bd_sf"/>
</dbReference>
<evidence type="ECO:0000256" key="3">
    <source>
        <dbReference type="ARBA" id="ARBA00023002"/>
    </source>
</evidence>
<dbReference type="Gene3D" id="2.60.120.10">
    <property type="entry name" value="Jelly Rolls"/>
    <property type="match status" value="1"/>
</dbReference>
<dbReference type="InterPro" id="IPR050097">
    <property type="entry name" value="Ferredoxin-NADP_redctase_2"/>
</dbReference>
<dbReference type="InterPro" id="IPR014710">
    <property type="entry name" value="RmlC-like_jellyroll"/>
</dbReference>
<dbReference type="AlphaFoldDB" id="A0A934ILF4"/>